<evidence type="ECO:0000256" key="3">
    <source>
        <dbReference type="ARBA" id="ARBA00022843"/>
    </source>
</evidence>
<dbReference type="InterPro" id="IPR021893">
    <property type="entry name" value="ZMYM2-like_C"/>
</dbReference>
<dbReference type="GO" id="GO:0015074">
    <property type="term" value="P:DNA integration"/>
    <property type="evidence" value="ECO:0007669"/>
    <property type="project" value="InterPro"/>
</dbReference>
<evidence type="ECO:0000256" key="5">
    <source>
        <dbReference type="SAM" id="MobiDB-lite"/>
    </source>
</evidence>
<dbReference type="InterPro" id="IPR052787">
    <property type="entry name" value="MAVS"/>
</dbReference>
<dbReference type="CDD" id="cd00397">
    <property type="entry name" value="DNA_BRE_C"/>
    <property type="match status" value="1"/>
</dbReference>
<feature type="region of interest" description="Disordered" evidence="5">
    <location>
        <begin position="314"/>
        <end position="354"/>
    </location>
</feature>
<dbReference type="AlphaFoldDB" id="A0AAN8PH43"/>
<evidence type="ECO:0000256" key="1">
    <source>
        <dbReference type="ARBA" id="ARBA00022499"/>
    </source>
</evidence>
<evidence type="ECO:0000256" key="2">
    <source>
        <dbReference type="ARBA" id="ARBA00022553"/>
    </source>
</evidence>
<comment type="caution">
    <text evidence="8">The sequence shown here is derived from an EMBL/GenBank/DDBJ whole genome shotgun (WGS) entry which is preliminary data.</text>
</comment>
<dbReference type="InterPro" id="IPR011010">
    <property type="entry name" value="DNA_brk_join_enz"/>
</dbReference>
<feature type="compositionally biased region" description="Basic and acidic residues" evidence="5">
    <location>
        <begin position="331"/>
        <end position="342"/>
    </location>
</feature>
<proteinExistence type="predicted"/>
<keyword evidence="2" id="KW-0597">Phosphoprotein</keyword>
<keyword evidence="3" id="KW-0832">Ubl conjugation</keyword>
<evidence type="ECO:0000259" key="7">
    <source>
        <dbReference type="Pfam" id="PF25561"/>
    </source>
</evidence>
<evidence type="ECO:0000259" key="6">
    <source>
        <dbReference type="Pfam" id="PF12012"/>
    </source>
</evidence>
<feature type="domain" description="ZMYM2-like/QRICH1 C-terminal" evidence="6">
    <location>
        <begin position="86"/>
        <end position="239"/>
    </location>
</feature>
<dbReference type="Proteomes" id="UP001347796">
    <property type="component" value="Unassembled WGS sequence"/>
</dbReference>
<sequence>MTPAELNIVLKHFLFEAKKCDGGDYPSSTLYDIVAAVQSYIRYTGKSVNIFEDDDFEQTRKALDTCMKEKAAMGLGISNRQSAEIITLEEEENLWKRGVLGSDTPAVLLDTIFYLTGLHFSLRGGQEHRSLRLFDNPQITGPHMDSNEKRFLLYKEEVSKTNSGGLKSRKSGPKIVRAYENPDQERCYVHLFEKYKSLCDTSSTKAFYFTPLKIRRPNQWFSKVPIGHNTLQNFIKRMCSAAGFRGKRTNHSLRATSATRLYQMGVDEQQICEQTGHKSEADRTYKRTSDRQKSDISNYLYGKVRKLADQPLTTKLDQPQDDQPHTSTQEDQPHKLTQDDQPQRSVIDDSTQNAAVDDQIQVKLDKPLQVENSRNQITINFNIK</sequence>
<dbReference type="PANTHER" id="PTHR21446">
    <property type="entry name" value="DUF3504 DOMAIN-CONTAINING PROTEIN"/>
    <property type="match status" value="1"/>
</dbReference>
<reference evidence="8 9" key="1">
    <citation type="submission" date="2024-01" db="EMBL/GenBank/DDBJ databases">
        <title>The genome of the rayed Mediterranean limpet Patella caerulea (Linnaeus, 1758).</title>
        <authorList>
            <person name="Anh-Thu Weber A."/>
            <person name="Halstead-Nussloch G."/>
        </authorList>
    </citation>
    <scope>NUCLEOTIDE SEQUENCE [LARGE SCALE GENOMIC DNA]</scope>
    <source>
        <strain evidence="8">AATW-2023a</strain>
        <tissue evidence="8">Whole specimen</tissue>
    </source>
</reference>
<gene>
    <name evidence="8" type="ORF">SNE40_014351</name>
</gene>
<dbReference type="PANTHER" id="PTHR21446:SF12">
    <property type="entry name" value="POTASSIUM CHANNEL TETRAMERIZATION DOMAIN CONTAINING 1"/>
    <property type="match status" value="1"/>
</dbReference>
<protein>
    <recommendedName>
        <fullName evidence="10">DUF3504 domain-containing protein</fullName>
    </recommendedName>
</protein>
<keyword evidence="1" id="KW-1017">Isopeptide bond</keyword>
<organism evidence="8 9">
    <name type="scientific">Patella caerulea</name>
    <name type="common">Rayed Mediterranean limpet</name>
    <dbReference type="NCBI Taxonomy" id="87958"/>
    <lineage>
        <taxon>Eukaryota</taxon>
        <taxon>Metazoa</taxon>
        <taxon>Spiralia</taxon>
        <taxon>Lophotrochozoa</taxon>
        <taxon>Mollusca</taxon>
        <taxon>Gastropoda</taxon>
        <taxon>Patellogastropoda</taxon>
        <taxon>Patelloidea</taxon>
        <taxon>Patellidae</taxon>
        <taxon>Patella</taxon>
    </lineage>
</organism>
<evidence type="ECO:0000313" key="8">
    <source>
        <dbReference type="EMBL" id="KAK6175979.1"/>
    </source>
</evidence>
<keyword evidence="9" id="KW-1185">Reference proteome</keyword>
<dbReference type="GO" id="GO:0003677">
    <property type="term" value="F:DNA binding"/>
    <property type="evidence" value="ECO:0007669"/>
    <property type="project" value="InterPro"/>
</dbReference>
<feature type="compositionally biased region" description="Polar residues" evidence="5">
    <location>
        <begin position="343"/>
        <end position="354"/>
    </location>
</feature>
<accession>A0AAN8PH43</accession>
<name>A0AAN8PH43_PATCE</name>
<dbReference type="Gene3D" id="1.10.443.10">
    <property type="entry name" value="Intergrase catalytic core"/>
    <property type="match status" value="1"/>
</dbReference>
<feature type="region of interest" description="Disordered" evidence="5">
    <location>
        <begin position="274"/>
        <end position="293"/>
    </location>
</feature>
<feature type="domain" description="QRICH1-like" evidence="7">
    <location>
        <begin position="1"/>
        <end position="68"/>
    </location>
</feature>
<feature type="compositionally biased region" description="Basic and acidic residues" evidence="5">
    <location>
        <begin position="275"/>
        <end position="293"/>
    </location>
</feature>
<dbReference type="Pfam" id="PF25561">
    <property type="entry name" value="QRICH1"/>
    <property type="match status" value="1"/>
</dbReference>
<evidence type="ECO:0000313" key="9">
    <source>
        <dbReference type="Proteomes" id="UP001347796"/>
    </source>
</evidence>
<dbReference type="InterPro" id="IPR013762">
    <property type="entry name" value="Integrase-like_cat_sf"/>
</dbReference>
<dbReference type="Pfam" id="PF12012">
    <property type="entry name" value="DUF3504"/>
    <property type="match status" value="1"/>
</dbReference>
<evidence type="ECO:0000256" key="4">
    <source>
        <dbReference type="ARBA" id="ARBA00023172"/>
    </source>
</evidence>
<evidence type="ECO:0008006" key="10">
    <source>
        <dbReference type="Google" id="ProtNLM"/>
    </source>
</evidence>
<dbReference type="EMBL" id="JAZGQO010000010">
    <property type="protein sequence ID" value="KAK6175979.1"/>
    <property type="molecule type" value="Genomic_DNA"/>
</dbReference>
<dbReference type="InterPro" id="IPR057926">
    <property type="entry name" value="QRICH1_dom"/>
</dbReference>
<dbReference type="SUPFAM" id="SSF56349">
    <property type="entry name" value="DNA breaking-rejoining enzymes"/>
    <property type="match status" value="1"/>
</dbReference>
<keyword evidence="4" id="KW-0233">DNA recombination</keyword>
<dbReference type="GO" id="GO:0006310">
    <property type="term" value="P:DNA recombination"/>
    <property type="evidence" value="ECO:0007669"/>
    <property type="project" value="UniProtKB-KW"/>
</dbReference>